<sequence length="514" mass="57365">MKHLVITSAVLFFAIIGQGFSDTFRNKQTGETFNGFATQVQRQNEAKVFVQQEDGKLKTRFVNLNEYEIVYNRKGRRDNVIVIPITNRQTFASYRVCEKLAKTIEAASNRGPYYIILEIDSPGGRGDYTKLVIEAVRQTDNCPVITYVNGGTFGGVYSIASLIAVASDAVYFAPGTAMSSEPPLIGGIATEEEIRDYQQRYSADSLSAYGGYAASIARKRGRPEALTVAMIDNTIDVVEVRTAEDGKTEFINRLDKLPSQQIVKNWSRAATGLVPAEQQSQQYNVQAVPQSTATATVPKVTNLTAQDAVKTGMADGIAVSRTDLLEKFDLTDVDIIENSGIRREIRAFNANQNAIRTMLANVDYLENRADQLKTRLDEITEFNARGTRRRESYYDNLQDQPIDRGPNRRVFSTGKDVNRRDLIKSTEAATLRYLAELENARDRGEVFVETETVETQRLRAELASTLDTLLRNYTRILRTARGFPGALPMDVSVNELQRGRTTAANLRQDVLFGL</sequence>
<evidence type="ECO:0000313" key="2">
    <source>
        <dbReference type="Proteomes" id="UP000189674"/>
    </source>
</evidence>
<accession>A0A1U9NLW2</accession>
<dbReference type="Gene3D" id="3.90.226.10">
    <property type="entry name" value="2-enoyl-CoA Hydratase, Chain A, domain 1"/>
    <property type="match status" value="1"/>
</dbReference>
<dbReference type="Proteomes" id="UP000189674">
    <property type="component" value="Chromosome"/>
</dbReference>
<dbReference type="SUPFAM" id="SSF52096">
    <property type="entry name" value="ClpP/crotonase"/>
    <property type="match status" value="1"/>
</dbReference>
<evidence type="ECO:0000313" key="1">
    <source>
        <dbReference type="EMBL" id="AQT68476.1"/>
    </source>
</evidence>
<proteinExistence type="predicted"/>
<reference evidence="2" key="1">
    <citation type="submission" date="2017-02" db="EMBL/GenBank/DDBJ databases">
        <title>Comparative genomics and description of representatives of a novel lineage of planctomycetes thriving in anoxic sediments.</title>
        <authorList>
            <person name="Spring S."/>
            <person name="Bunk B."/>
            <person name="Sproer C."/>
        </authorList>
    </citation>
    <scope>NUCLEOTIDE SEQUENCE [LARGE SCALE GENOMIC DNA]</scope>
    <source>
        <strain evidence="2">ST-NAGAB-D1</strain>
    </source>
</reference>
<dbReference type="KEGG" id="alus:STSP2_01640"/>
<dbReference type="InterPro" id="IPR029045">
    <property type="entry name" value="ClpP/crotonase-like_dom_sf"/>
</dbReference>
<name>A0A1U9NLW2_9BACT</name>
<dbReference type="PANTHER" id="PTHR33507:SF3">
    <property type="entry name" value="INNER MEMBRANE PROTEIN YBBJ"/>
    <property type="match status" value="1"/>
</dbReference>
<protein>
    <recommendedName>
        <fullName evidence="3">Signal peptide peptidase SppA, 36K type</fullName>
    </recommendedName>
</protein>
<dbReference type="RefSeq" id="WP_146661507.1">
    <property type="nucleotide sequence ID" value="NZ_CP019791.1"/>
</dbReference>
<dbReference type="EMBL" id="CP019791">
    <property type="protein sequence ID" value="AQT68476.1"/>
    <property type="molecule type" value="Genomic_DNA"/>
</dbReference>
<evidence type="ECO:0008006" key="3">
    <source>
        <dbReference type="Google" id="ProtNLM"/>
    </source>
</evidence>
<gene>
    <name evidence="1" type="ORF">STSP2_01640</name>
</gene>
<dbReference type="GO" id="GO:0005886">
    <property type="term" value="C:plasma membrane"/>
    <property type="evidence" value="ECO:0007669"/>
    <property type="project" value="TreeGrafter"/>
</dbReference>
<dbReference type="OrthoDB" id="284354at2"/>
<dbReference type="AlphaFoldDB" id="A0A1U9NLW2"/>
<dbReference type="PANTHER" id="PTHR33507">
    <property type="entry name" value="INNER MEMBRANE PROTEIN YBBJ"/>
    <property type="match status" value="1"/>
</dbReference>
<keyword evidence="2" id="KW-1185">Reference proteome</keyword>
<organism evidence="1 2">
    <name type="scientific">Anaerohalosphaera lusitana</name>
    <dbReference type="NCBI Taxonomy" id="1936003"/>
    <lineage>
        <taxon>Bacteria</taxon>
        <taxon>Pseudomonadati</taxon>
        <taxon>Planctomycetota</taxon>
        <taxon>Phycisphaerae</taxon>
        <taxon>Sedimentisphaerales</taxon>
        <taxon>Anaerohalosphaeraceae</taxon>
        <taxon>Anaerohalosphaera</taxon>
    </lineage>
</organism>
<dbReference type="STRING" id="1936003.STSP2_01640"/>
<dbReference type="InterPro" id="IPR052165">
    <property type="entry name" value="Membrane_assoc_protease"/>
</dbReference>